<sequence>MPPSLNDRRDSCFAASAPLARTGWATSSSITTAERTRTKASSREARSDAAVAGGEHPATDCRPNRRTAKPLTHAAHRLNDGARIMTRLPPAPARAGQGPALSWARVYEGPSLNAVNSSRQVS</sequence>
<gene>
    <name evidence="2" type="ORF">MFU01_10910</name>
</gene>
<evidence type="ECO:0000256" key="1">
    <source>
        <dbReference type="SAM" id="MobiDB-lite"/>
    </source>
</evidence>
<name>A0A511SVX5_MYXFU</name>
<feature type="region of interest" description="Disordered" evidence="1">
    <location>
        <begin position="24"/>
        <end position="66"/>
    </location>
</feature>
<organism evidence="2 3">
    <name type="scientific">Myxococcus fulvus</name>
    <dbReference type="NCBI Taxonomy" id="33"/>
    <lineage>
        <taxon>Bacteria</taxon>
        <taxon>Pseudomonadati</taxon>
        <taxon>Myxococcota</taxon>
        <taxon>Myxococcia</taxon>
        <taxon>Myxococcales</taxon>
        <taxon>Cystobacterineae</taxon>
        <taxon>Myxococcaceae</taxon>
        <taxon>Myxococcus</taxon>
    </lineage>
</organism>
<evidence type="ECO:0000313" key="3">
    <source>
        <dbReference type="Proteomes" id="UP000321514"/>
    </source>
</evidence>
<reference evidence="2 3" key="1">
    <citation type="submission" date="2019-07" db="EMBL/GenBank/DDBJ databases">
        <title>Whole genome shotgun sequence of Myxococcus fulvus NBRC 100333.</title>
        <authorList>
            <person name="Hosoyama A."/>
            <person name="Uohara A."/>
            <person name="Ohji S."/>
            <person name="Ichikawa N."/>
        </authorList>
    </citation>
    <scope>NUCLEOTIDE SEQUENCE [LARGE SCALE GENOMIC DNA]</scope>
    <source>
        <strain evidence="2 3">NBRC 100333</strain>
    </source>
</reference>
<comment type="caution">
    <text evidence="2">The sequence shown here is derived from an EMBL/GenBank/DDBJ whole genome shotgun (WGS) entry which is preliminary data.</text>
</comment>
<evidence type="ECO:0000313" key="2">
    <source>
        <dbReference type="EMBL" id="GEN06054.1"/>
    </source>
</evidence>
<dbReference type="EMBL" id="BJXR01000014">
    <property type="protein sequence ID" value="GEN06054.1"/>
    <property type="molecule type" value="Genomic_DNA"/>
</dbReference>
<feature type="compositionally biased region" description="Basic and acidic residues" evidence="1">
    <location>
        <begin position="34"/>
        <end position="47"/>
    </location>
</feature>
<accession>A0A511SVX5</accession>
<dbReference type="Proteomes" id="UP000321514">
    <property type="component" value="Unassembled WGS sequence"/>
</dbReference>
<dbReference type="AlphaFoldDB" id="A0A511SVX5"/>
<proteinExistence type="predicted"/>
<protein>
    <submittedName>
        <fullName evidence="2">Uncharacterized protein</fullName>
    </submittedName>
</protein>
<feature type="compositionally biased region" description="Polar residues" evidence="1">
    <location>
        <begin position="24"/>
        <end position="33"/>
    </location>
</feature>